<comment type="caution">
    <text evidence="3">The sequence shown here is derived from an EMBL/GenBank/DDBJ whole genome shotgun (WGS) entry which is preliminary data.</text>
</comment>
<keyword evidence="1" id="KW-0175">Coiled coil</keyword>
<evidence type="ECO:0000313" key="3">
    <source>
        <dbReference type="EMBL" id="KAK9504934.1"/>
    </source>
</evidence>
<dbReference type="GO" id="GO:0031122">
    <property type="term" value="P:cytoplasmic microtubule organization"/>
    <property type="evidence" value="ECO:0007669"/>
    <property type="project" value="TreeGrafter"/>
</dbReference>
<dbReference type="InterPro" id="IPR038929">
    <property type="entry name" value="CCDC13"/>
</dbReference>
<dbReference type="AlphaFoldDB" id="A0AAW1D1R5"/>
<dbReference type="GO" id="GO:0034451">
    <property type="term" value="C:centriolar satellite"/>
    <property type="evidence" value="ECO:0007669"/>
    <property type="project" value="TreeGrafter"/>
</dbReference>
<dbReference type="EMBL" id="JAPXFL010000006">
    <property type="protein sequence ID" value="KAK9504934.1"/>
    <property type="molecule type" value="Genomic_DNA"/>
</dbReference>
<feature type="compositionally biased region" description="Acidic residues" evidence="2">
    <location>
        <begin position="23"/>
        <end position="35"/>
    </location>
</feature>
<reference evidence="3 4" key="1">
    <citation type="submission" date="2022-12" db="EMBL/GenBank/DDBJ databases">
        <title>Chromosome-level genome assembly of true bugs.</title>
        <authorList>
            <person name="Ma L."/>
            <person name="Li H."/>
        </authorList>
    </citation>
    <scope>NUCLEOTIDE SEQUENCE [LARGE SCALE GENOMIC DNA]</scope>
    <source>
        <strain evidence="3">Lab_2022b</strain>
    </source>
</reference>
<protein>
    <recommendedName>
        <fullName evidence="5">Coiled-coil domain-containing protein 13</fullName>
    </recommendedName>
</protein>
<feature type="compositionally biased region" description="Polar residues" evidence="2">
    <location>
        <begin position="1"/>
        <end position="20"/>
    </location>
</feature>
<organism evidence="3 4">
    <name type="scientific">Rhynocoris fuscipes</name>
    <dbReference type="NCBI Taxonomy" id="488301"/>
    <lineage>
        <taxon>Eukaryota</taxon>
        <taxon>Metazoa</taxon>
        <taxon>Ecdysozoa</taxon>
        <taxon>Arthropoda</taxon>
        <taxon>Hexapoda</taxon>
        <taxon>Insecta</taxon>
        <taxon>Pterygota</taxon>
        <taxon>Neoptera</taxon>
        <taxon>Paraneoptera</taxon>
        <taxon>Hemiptera</taxon>
        <taxon>Heteroptera</taxon>
        <taxon>Panheteroptera</taxon>
        <taxon>Cimicomorpha</taxon>
        <taxon>Reduviidae</taxon>
        <taxon>Harpactorinae</taxon>
        <taxon>Harpactorini</taxon>
        <taxon>Rhynocoris</taxon>
    </lineage>
</organism>
<dbReference type="PANTHER" id="PTHR31935:SF1">
    <property type="entry name" value="COILED-COIL DOMAIN-CONTAINING PROTEIN 13"/>
    <property type="match status" value="1"/>
</dbReference>
<feature type="coiled-coil region" evidence="1">
    <location>
        <begin position="64"/>
        <end position="213"/>
    </location>
</feature>
<sequence length="572" mass="65388">MFPGLSQQNISDLSDITSTPEFLDFDDDDDDESDDEASKLEEVTRRIKSLSAPPNKTFFPDEVNADLKEEVKALKCENTRLKRCIQELETQLNIKNNAEVPKSLRGLNTSSDIASGKIVELAKKVRELNAKLASTENRANKAENELKILQKEKAQIKDKVEELENEKEKENEGEKEEKIKELSEKLSSANKKLFESKNEVQQLKLELKMANKVLASEVGDEVAVHNAMTNSGWRGRAQQILSLEKKVSELTEKLSHTNVEAIEKSVLNLANSERQADKEKINTLKKELDEMKNELAQLNSKHDAAKARIRVLSSSLSESKGKVEALTYKTNQDEQMIARLSNQINEMSDRQREREEMHYKNHKEKITALEIEISQEKVKSQQLKEIIDERESRIARLEEKCSTFNSTGCFNGELSELRPQSRASSFDRPSSVSSTSETERIRLMELVTVLNRRIEEERKNLDKAQEELRKEKRKGVKLENKLAKLELGKVGSVVKGYQQKMGSNKYSAAEYEALSDKCELLEEKCLALESRLETMRMEKEEETRIYQNLLDEVRSNCRDQLRLSTAKSSSLP</sequence>
<keyword evidence="4" id="KW-1185">Reference proteome</keyword>
<feature type="compositionally biased region" description="Basic and acidic residues" evidence="2">
    <location>
        <begin position="36"/>
        <end position="45"/>
    </location>
</feature>
<gene>
    <name evidence="3" type="ORF">O3M35_009101</name>
</gene>
<dbReference type="GO" id="GO:1905515">
    <property type="term" value="P:non-motile cilium assembly"/>
    <property type="evidence" value="ECO:0007669"/>
    <property type="project" value="TreeGrafter"/>
</dbReference>
<feature type="coiled-coil region" evidence="1">
    <location>
        <begin position="447"/>
        <end position="552"/>
    </location>
</feature>
<name>A0AAW1D1R5_9HEMI</name>
<dbReference type="Gene3D" id="1.20.5.170">
    <property type="match status" value="1"/>
</dbReference>
<evidence type="ECO:0000256" key="2">
    <source>
        <dbReference type="SAM" id="MobiDB-lite"/>
    </source>
</evidence>
<feature type="coiled-coil region" evidence="1">
    <location>
        <begin position="240"/>
        <end position="400"/>
    </location>
</feature>
<evidence type="ECO:0000256" key="1">
    <source>
        <dbReference type="SAM" id="Coils"/>
    </source>
</evidence>
<accession>A0AAW1D1R5</accession>
<evidence type="ECO:0000313" key="4">
    <source>
        <dbReference type="Proteomes" id="UP001461498"/>
    </source>
</evidence>
<dbReference type="PANTHER" id="PTHR31935">
    <property type="entry name" value="COILED-COIL DOMAIN-CONTAINING PROTEIN 13"/>
    <property type="match status" value="1"/>
</dbReference>
<proteinExistence type="predicted"/>
<feature type="region of interest" description="Disordered" evidence="2">
    <location>
        <begin position="1"/>
        <end position="46"/>
    </location>
</feature>
<dbReference type="Proteomes" id="UP001461498">
    <property type="component" value="Unassembled WGS sequence"/>
</dbReference>
<evidence type="ECO:0008006" key="5">
    <source>
        <dbReference type="Google" id="ProtNLM"/>
    </source>
</evidence>